<dbReference type="InterPro" id="IPR012893">
    <property type="entry name" value="HipA-like_C"/>
</dbReference>
<comment type="similarity">
    <text evidence="1">Belongs to the HipA Ser/Thr kinase family.</text>
</comment>
<dbReference type="STRING" id="338963.Pcar_0502"/>
<dbReference type="Proteomes" id="UP000002534">
    <property type="component" value="Chromosome"/>
</dbReference>
<evidence type="ECO:0000313" key="6">
    <source>
        <dbReference type="Proteomes" id="UP000002534"/>
    </source>
</evidence>
<accession>Q3A782</accession>
<reference evidence="5 6" key="2">
    <citation type="journal article" date="2012" name="BMC Genomics">
        <title>The genome of Pelobacter carbinolicus reveals surprising metabolic capabilities and physiological features.</title>
        <authorList>
            <person name="Aklujkar M."/>
            <person name="Haveman S.A."/>
            <person name="Didonato R.Jr."/>
            <person name="Chertkov O."/>
            <person name="Han C.S."/>
            <person name="Land M.L."/>
            <person name="Brown P."/>
            <person name="Lovley D.R."/>
        </authorList>
    </citation>
    <scope>NUCLEOTIDE SEQUENCE [LARGE SCALE GENOMIC DNA]</scope>
    <source>
        <strain evidence="6">DSM 2380 / NBRC 103641 / GraBd1</strain>
    </source>
</reference>
<dbReference type="PIRSF" id="PIRSF028135">
    <property type="entry name" value="UCP028135_HipA-like"/>
    <property type="match status" value="1"/>
</dbReference>
<evidence type="ECO:0000256" key="2">
    <source>
        <dbReference type="ARBA" id="ARBA00022679"/>
    </source>
</evidence>
<dbReference type="RefSeq" id="WP_011340191.1">
    <property type="nucleotide sequence ID" value="NC_007498.2"/>
</dbReference>
<keyword evidence="6" id="KW-1185">Reference proteome</keyword>
<proteinExistence type="inferred from homology"/>
<dbReference type="AlphaFoldDB" id="Q3A782"/>
<protein>
    <submittedName>
        <fullName evidence="5">HipA-related protein kinase, putative</fullName>
    </submittedName>
</protein>
<keyword evidence="2" id="KW-0808">Transferase</keyword>
<keyword evidence="3 5" id="KW-0418">Kinase</keyword>
<dbReference type="HOGENOM" id="CLU_047711_0_0_7"/>
<evidence type="ECO:0000256" key="1">
    <source>
        <dbReference type="ARBA" id="ARBA00010164"/>
    </source>
</evidence>
<dbReference type="PANTHER" id="PTHR37419:SF8">
    <property type="entry name" value="TOXIN YJJJ"/>
    <property type="match status" value="1"/>
</dbReference>
<dbReference type="GO" id="GO:0004674">
    <property type="term" value="F:protein serine/threonine kinase activity"/>
    <property type="evidence" value="ECO:0007669"/>
    <property type="project" value="TreeGrafter"/>
</dbReference>
<dbReference type="eggNOG" id="COG3550">
    <property type="taxonomic scope" value="Bacteria"/>
</dbReference>
<evidence type="ECO:0000259" key="4">
    <source>
        <dbReference type="Pfam" id="PF07804"/>
    </source>
</evidence>
<sequence length="430" mass="48720">MDEVSVEMYVKGEWRKVADFGVYGKNYGAGYHSKCHLSYDIDYVLSRMEEDRIVDRVGCRYPINFDLYEADSWPAFLLDLLPTGAAREAWLKMLGIRDDTSSWWQLLRFATGNPPGNLRIAGAAVKAKAHPGFEKKMVIEKNVDFIEYAEANGALVAGASDVQGQAPKFLLVEDRNERWHAEGAIPEDRVKCYWLVKFPRGKTAADRLVLRNEAPYYEVARAFGLRTAAPLKYEDGALFVRRFDRRVTQGGVERFGLESMTSVCGISEFGLRGSHNEACKMIHRYATEPRKEIPEYIKRDILNVALRNTDNHGRNTAFLKSPLGVVTLSPLFDFAPMFKDPEGIARAYRWDAEGEMEIGLPDWGYVAEALEKEVDIDSKQLRSWLADCASEVEDLPDTMVRCGVEESLVDDLSRRIQQVAQKLKEARPAQ</sequence>
<dbReference type="InterPro" id="IPR016869">
    <property type="entry name" value="UCP028135_HipA-like"/>
</dbReference>
<dbReference type="Pfam" id="PF07804">
    <property type="entry name" value="HipA_C"/>
    <property type="match status" value="1"/>
</dbReference>
<dbReference type="KEGG" id="pca:Pcar_0502"/>
<evidence type="ECO:0000313" key="5">
    <source>
        <dbReference type="EMBL" id="ABA87762.1"/>
    </source>
</evidence>
<dbReference type="GO" id="GO:0005829">
    <property type="term" value="C:cytosol"/>
    <property type="evidence" value="ECO:0007669"/>
    <property type="project" value="TreeGrafter"/>
</dbReference>
<dbReference type="EMBL" id="CP000142">
    <property type="protein sequence ID" value="ABA87762.1"/>
    <property type="molecule type" value="Genomic_DNA"/>
</dbReference>
<name>Q3A782_SYNC1</name>
<dbReference type="PANTHER" id="PTHR37419">
    <property type="entry name" value="SERINE/THREONINE-PROTEIN KINASE TOXIN HIPA"/>
    <property type="match status" value="1"/>
</dbReference>
<evidence type="ECO:0000256" key="3">
    <source>
        <dbReference type="ARBA" id="ARBA00022777"/>
    </source>
</evidence>
<dbReference type="OrthoDB" id="9805913at2"/>
<gene>
    <name evidence="5" type="ordered locus">Pcar_0502</name>
</gene>
<dbReference type="InterPro" id="IPR052028">
    <property type="entry name" value="HipA_Ser/Thr_kinase"/>
</dbReference>
<feature type="domain" description="HipA-like C-terminal" evidence="4">
    <location>
        <begin position="162"/>
        <end position="393"/>
    </location>
</feature>
<reference evidence="6" key="1">
    <citation type="submission" date="2005-10" db="EMBL/GenBank/DDBJ databases">
        <title>Complete sequence of Pelobacter carbinolicus DSM 2380.</title>
        <authorList>
            <person name="Copeland A."/>
            <person name="Lucas S."/>
            <person name="Lapidus A."/>
            <person name="Barry K."/>
            <person name="Detter J.C."/>
            <person name="Glavina T."/>
            <person name="Hammon N."/>
            <person name="Israni S."/>
            <person name="Pitluck S."/>
            <person name="Chertkov O."/>
            <person name="Schmutz J."/>
            <person name="Larimer F."/>
            <person name="Land M."/>
            <person name="Kyrpides N."/>
            <person name="Ivanova N."/>
            <person name="Richardson P."/>
        </authorList>
    </citation>
    <scope>NUCLEOTIDE SEQUENCE [LARGE SCALE GENOMIC DNA]</scope>
    <source>
        <strain evidence="6">DSM 2380 / NBRC 103641 / GraBd1</strain>
    </source>
</reference>
<organism evidence="5 6">
    <name type="scientific">Syntrophotalea carbinolica (strain DSM 2380 / NBRC 103641 / GraBd1)</name>
    <name type="common">Pelobacter carbinolicus</name>
    <dbReference type="NCBI Taxonomy" id="338963"/>
    <lineage>
        <taxon>Bacteria</taxon>
        <taxon>Pseudomonadati</taxon>
        <taxon>Thermodesulfobacteriota</taxon>
        <taxon>Desulfuromonadia</taxon>
        <taxon>Desulfuromonadales</taxon>
        <taxon>Syntrophotaleaceae</taxon>
        <taxon>Syntrophotalea</taxon>
    </lineage>
</organism>